<evidence type="ECO:0000256" key="13">
    <source>
        <dbReference type="SAM" id="MobiDB-lite"/>
    </source>
</evidence>
<dbReference type="GO" id="GO:0005737">
    <property type="term" value="C:cytoplasm"/>
    <property type="evidence" value="ECO:0007669"/>
    <property type="project" value="TreeGrafter"/>
</dbReference>
<dbReference type="GeneID" id="92177902"/>
<dbReference type="GO" id="GO:0008420">
    <property type="term" value="F:RNA polymerase II CTD heptapeptide repeat phosphatase activity"/>
    <property type="evidence" value="ECO:0007669"/>
    <property type="project" value="UniProtKB-UniRule"/>
</dbReference>
<keyword evidence="4 12" id="KW-0863">Zinc-finger</keyword>
<comment type="caution">
    <text evidence="15">The sequence shown here is derived from an EMBL/GenBank/DDBJ whole genome shotgun (WGS) entry which is preliminary data.</text>
</comment>
<comment type="catalytic activity">
    <reaction evidence="10 12">
        <text>O-phospho-L-threonyl-[protein] + H2O = L-threonyl-[protein] + phosphate</text>
        <dbReference type="Rhea" id="RHEA:47004"/>
        <dbReference type="Rhea" id="RHEA-COMP:11060"/>
        <dbReference type="Rhea" id="RHEA-COMP:11605"/>
        <dbReference type="ChEBI" id="CHEBI:15377"/>
        <dbReference type="ChEBI" id="CHEBI:30013"/>
        <dbReference type="ChEBI" id="CHEBI:43474"/>
        <dbReference type="ChEBI" id="CHEBI:61977"/>
        <dbReference type="EC" id="3.1.3.16"/>
    </reaction>
</comment>
<feature type="compositionally biased region" description="Acidic residues" evidence="13">
    <location>
        <begin position="372"/>
        <end position="382"/>
    </location>
</feature>
<dbReference type="EMBL" id="JBCAWK010000001">
    <property type="protein sequence ID" value="KAK8870072.1"/>
    <property type="molecule type" value="Genomic_DNA"/>
</dbReference>
<feature type="domain" description="RTR1-type" evidence="14">
    <location>
        <begin position="100"/>
        <end position="187"/>
    </location>
</feature>
<protein>
    <recommendedName>
        <fullName evidence="12">RNA polymerase II subunit B1 CTD phosphatase RPAP2 homolog</fullName>
        <ecNumber evidence="12">3.1.3.16</ecNumber>
    </recommendedName>
</protein>
<dbReference type="Pfam" id="PF04181">
    <property type="entry name" value="RPAP2_Rtr1"/>
    <property type="match status" value="1"/>
</dbReference>
<dbReference type="EC" id="3.1.3.16" evidence="12"/>
<evidence type="ECO:0000256" key="12">
    <source>
        <dbReference type="RuleBase" id="RU367080"/>
    </source>
</evidence>
<keyword evidence="16" id="KW-1185">Reference proteome</keyword>
<gene>
    <name evidence="15" type="ORF">IAR55_000642</name>
</gene>
<proteinExistence type="inferred from homology"/>
<keyword evidence="7 12" id="KW-0904">Protein phosphatase</keyword>
<comment type="function">
    <text evidence="12">Putative RNA polymerase II subunit B1 C-terminal domain (CTD) phosphatase involved in RNA polymerase II transcription regulation.</text>
</comment>
<comment type="subcellular location">
    <subcellularLocation>
        <location evidence="1 12">Nucleus</location>
    </subcellularLocation>
</comment>
<dbReference type="InterPro" id="IPR039693">
    <property type="entry name" value="Rtr1/RPAP2"/>
</dbReference>
<dbReference type="InterPro" id="IPR038534">
    <property type="entry name" value="Rtr1/RPAP2_sf"/>
</dbReference>
<evidence type="ECO:0000256" key="3">
    <source>
        <dbReference type="ARBA" id="ARBA00022723"/>
    </source>
</evidence>
<reference evidence="15 16" key="1">
    <citation type="journal article" date="2024" name="bioRxiv">
        <title>Comparative genomics of Cryptococcus and Kwoniella reveals pathogenesis evolution and contrasting karyotype dynamics via intercentromeric recombination or chromosome fusion.</title>
        <authorList>
            <person name="Coelho M.A."/>
            <person name="David-Palma M."/>
            <person name="Shea T."/>
            <person name="Bowers K."/>
            <person name="McGinley-Smith S."/>
            <person name="Mohammad A.W."/>
            <person name="Gnirke A."/>
            <person name="Yurkov A.M."/>
            <person name="Nowrousian M."/>
            <person name="Sun S."/>
            <person name="Cuomo C.A."/>
            <person name="Heitman J."/>
        </authorList>
    </citation>
    <scope>NUCLEOTIDE SEQUENCE [LARGE SCALE GENOMIC DNA]</scope>
    <source>
        <strain evidence="15 16">CBS 13917</strain>
    </source>
</reference>
<evidence type="ECO:0000256" key="9">
    <source>
        <dbReference type="ARBA" id="ARBA00047761"/>
    </source>
</evidence>
<dbReference type="Gene3D" id="1.25.40.820">
    <property type="match status" value="1"/>
</dbReference>
<sequence>MPIAIPNPSTSTHPAITLSPPAISTTAPPPSSRNPVRLSVAQRDTSYEAGPSTDTLTPSHDAESDAYKRAAVRKITLKRKVDRWMDKLMEETVDRATFKKAASYLTPPQYLEIIHERHLNSLCSYPLCPNPPYKPYTAAKRYIISTRARTIKPSEGNEEEGFCGKKCKVRSAWVERGLSGEAIWLRSKDVEVELLEELEERGEFSWEDTQDRSLRREKVELSKKEHQSGGSAHSTSTATSARVRPAQTTPPPPLPPPPPPPAPQSNDSVSALIASLTIHERPIAMAAPVPSSPAKPLPSETAGPPSKMPSQPLPLPQPKPAPSSAARANPSSSRDARRTANALISAPTSQLASTFISAAKQVGPVHQLADSDKEEEREESDWEKDMSWGGEEDDETKALFEEARMARELVEDEEGS</sequence>
<evidence type="ECO:0000256" key="4">
    <source>
        <dbReference type="ARBA" id="ARBA00022771"/>
    </source>
</evidence>
<dbReference type="Proteomes" id="UP001388673">
    <property type="component" value="Unassembled WGS sequence"/>
</dbReference>
<feature type="compositionally biased region" description="Pro residues" evidence="13">
    <location>
        <begin position="248"/>
        <end position="263"/>
    </location>
</feature>
<dbReference type="PANTHER" id="PTHR14732">
    <property type="entry name" value="RNA POLYMERASE II SUBUNIT B1 CTD PHOSPHATASE RPAP2-RELATED"/>
    <property type="match status" value="1"/>
</dbReference>
<dbReference type="AlphaFoldDB" id="A0AAW0Z756"/>
<evidence type="ECO:0000256" key="5">
    <source>
        <dbReference type="ARBA" id="ARBA00022801"/>
    </source>
</evidence>
<dbReference type="InterPro" id="IPR007308">
    <property type="entry name" value="Rtr1/RPAP2_dom"/>
</dbReference>
<evidence type="ECO:0000313" key="16">
    <source>
        <dbReference type="Proteomes" id="UP001388673"/>
    </source>
</evidence>
<dbReference type="GO" id="GO:0008270">
    <property type="term" value="F:zinc ion binding"/>
    <property type="evidence" value="ECO:0007669"/>
    <property type="project" value="UniProtKB-KW"/>
</dbReference>
<feature type="compositionally biased region" description="Low complexity" evidence="13">
    <location>
        <begin position="322"/>
        <end position="333"/>
    </location>
</feature>
<dbReference type="GO" id="GO:0005634">
    <property type="term" value="C:nucleus"/>
    <property type="evidence" value="ECO:0007669"/>
    <property type="project" value="UniProtKB-SubCell"/>
</dbReference>
<feature type="region of interest" description="Disordered" evidence="13">
    <location>
        <begin position="362"/>
        <end position="393"/>
    </location>
</feature>
<dbReference type="RefSeq" id="XP_066806318.1">
    <property type="nucleotide sequence ID" value="XM_066943776.1"/>
</dbReference>
<evidence type="ECO:0000256" key="7">
    <source>
        <dbReference type="ARBA" id="ARBA00022912"/>
    </source>
</evidence>
<comment type="catalytic activity">
    <reaction evidence="9 12">
        <text>O-phospho-L-seryl-[protein] + H2O = L-seryl-[protein] + phosphate</text>
        <dbReference type="Rhea" id="RHEA:20629"/>
        <dbReference type="Rhea" id="RHEA-COMP:9863"/>
        <dbReference type="Rhea" id="RHEA-COMP:11604"/>
        <dbReference type="ChEBI" id="CHEBI:15377"/>
        <dbReference type="ChEBI" id="CHEBI:29999"/>
        <dbReference type="ChEBI" id="CHEBI:43474"/>
        <dbReference type="ChEBI" id="CHEBI:83421"/>
        <dbReference type="EC" id="3.1.3.16"/>
    </reaction>
</comment>
<feature type="region of interest" description="Disordered" evidence="13">
    <location>
        <begin position="1"/>
        <end position="62"/>
    </location>
</feature>
<keyword evidence="3 12" id="KW-0479">Metal-binding</keyword>
<feature type="region of interest" description="Disordered" evidence="13">
    <location>
        <begin position="283"/>
        <end position="345"/>
    </location>
</feature>
<keyword evidence="6 12" id="KW-0862">Zinc</keyword>
<evidence type="ECO:0000256" key="10">
    <source>
        <dbReference type="ARBA" id="ARBA00048336"/>
    </source>
</evidence>
<keyword evidence="8 12" id="KW-0539">Nucleus</keyword>
<dbReference type="GO" id="GO:0043175">
    <property type="term" value="F:RNA polymerase core enzyme binding"/>
    <property type="evidence" value="ECO:0007669"/>
    <property type="project" value="UniProtKB-UniRule"/>
</dbReference>
<evidence type="ECO:0000259" key="14">
    <source>
        <dbReference type="PROSITE" id="PS51479"/>
    </source>
</evidence>
<keyword evidence="5 12" id="KW-0378">Hydrolase</keyword>
<evidence type="ECO:0000256" key="11">
    <source>
        <dbReference type="PROSITE-ProRule" id="PRU00812"/>
    </source>
</evidence>
<evidence type="ECO:0000256" key="1">
    <source>
        <dbReference type="ARBA" id="ARBA00004123"/>
    </source>
</evidence>
<name>A0AAW0Z756_9TREE</name>
<dbReference type="PROSITE" id="PS51479">
    <property type="entry name" value="ZF_RTR1"/>
    <property type="match status" value="1"/>
</dbReference>
<feature type="region of interest" description="Disordered" evidence="13">
    <location>
        <begin position="219"/>
        <end position="267"/>
    </location>
</feature>
<evidence type="ECO:0000256" key="6">
    <source>
        <dbReference type="ARBA" id="ARBA00022833"/>
    </source>
</evidence>
<evidence type="ECO:0000313" key="15">
    <source>
        <dbReference type="EMBL" id="KAK8870072.1"/>
    </source>
</evidence>
<evidence type="ECO:0000256" key="2">
    <source>
        <dbReference type="ARBA" id="ARBA00005676"/>
    </source>
</evidence>
<accession>A0AAW0Z756</accession>
<feature type="compositionally biased region" description="Low complexity" evidence="13">
    <location>
        <begin position="228"/>
        <end position="247"/>
    </location>
</feature>
<dbReference type="KEGG" id="kne:92177902"/>
<organism evidence="15 16">
    <name type="scientific">Kwoniella newhampshirensis</name>
    <dbReference type="NCBI Taxonomy" id="1651941"/>
    <lineage>
        <taxon>Eukaryota</taxon>
        <taxon>Fungi</taxon>
        <taxon>Dikarya</taxon>
        <taxon>Basidiomycota</taxon>
        <taxon>Agaricomycotina</taxon>
        <taxon>Tremellomycetes</taxon>
        <taxon>Tremellales</taxon>
        <taxon>Cryptococcaceae</taxon>
        <taxon>Kwoniella</taxon>
    </lineage>
</organism>
<dbReference type="PANTHER" id="PTHR14732:SF0">
    <property type="entry name" value="RNA POLYMERASE II SUBUNIT B1 CTD PHOSPHATASE RPAP2-RELATED"/>
    <property type="match status" value="1"/>
</dbReference>
<comment type="similarity">
    <text evidence="2 11 12">Belongs to the RPAP2 family.</text>
</comment>
<feature type="compositionally biased region" description="Pro residues" evidence="13">
    <location>
        <begin position="311"/>
        <end position="321"/>
    </location>
</feature>
<evidence type="ECO:0000256" key="8">
    <source>
        <dbReference type="ARBA" id="ARBA00023242"/>
    </source>
</evidence>